<dbReference type="PROSITE" id="PS51362">
    <property type="entry name" value="TGF_BETA_2"/>
    <property type="match status" value="1"/>
</dbReference>
<keyword evidence="6" id="KW-1015">Disulfide bond</keyword>
<accession>A0AA85JI72</accession>
<dbReference type="Gene3D" id="2.10.90.10">
    <property type="entry name" value="Cystine-knot cytokines"/>
    <property type="match status" value="1"/>
</dbReference>
<keyword evidence="11" id="KW-1185">Reference proteome</keyword>
<feature type="domain" description="TGF-beta family profile" evidence="10">
    <location>
        <begin position="785"/>
        <end position="905"/>
    </location>
</feature>
<dbReference type="InterPro" id="IPR017948">
    <property type="entry name" value="TGFb_CS"/>
</dbReference>
<dbReference type="Proteomes" id="UP000050795">
    <property type="component" value="Unassembled WGS sequence"/>
</dbReference>
<evidence type="ECO:0000313" key="12">
    <source>
        <dbReference type="WBParaSite" id="TREG1_20920.1"/>
    </source>
</evidence>
<reference evidence="11" key="1">
    <citation type="submission" date="2022-06" db="EMBL/GenBank/DDBJ databases">
        <authorList>
            <person name="Berger JAMES D."/>
            <person name="Berger JAMES D."/>
        </authorList>
    </citation>
    <scope>NUCLEOTIDE SEQUENCE [LARGE SCALE GENOMIC DNA]</scope>
</reference>
<keyword evidence="3" id="KW-0964">Secreted</keyword>
<comment type="subcellular location">
    <subcellularLocation>
        <location evidence="1">Secreted</location>
    </subcellularLocation>
</comment>
<evidence type="ECO:0000256" key="6">
    <source>
        <dbReference type="ARBA" id="ARBA00023157"/>
    </source>
</evidence>
<feature type="compositionally biased region" description="Basic and acidic residues" evidence="9">
    <location>
        <begin position="701"/>
        <end position="717"/>
    </location>
</feature>
<feature type="region of interest" description="Disordered" evidence="9">
    <location>
        <begin position="370"/>
        <end position="389"/>
    </location>
</feature>
<sequence length="905" mass="105821">MRPYAMETERTKLYNLTPSTVIFLKTSNLSRLSLEDFFSIRKTISAYKFNEFFDNVLEKFLQVKYSVEKIGSYQCTSSIRKSQLLKWTCKLICVSLNKTTLLIIFNNAVNKLKFFPIYLHLLIQYLFYTYYTSYNTYKLQHLIHTNNDDGNNVCIESEQFIEPSVIQVKKRRPLKYHSSAHCTNGTLIEKRYDRAANKPCKGTFSVYLTWITIVSFLYLFKIGSTEAVKQSQESSSSPNQYNLVNLLHSLSSIGKQINAEILTKSELRTWNYLLEKIIKSQTDLLRDQNRLDYTPILTPGSSFNSISNEFFKYDKTTPKPSKAELMAKTPSYMFKLHERHMNDWHSFGRYEENHLVHPDYEKYLSENQFSTSDNHQGEKTKRKEHHGRHHLGMITAIRHHRHIETHEHVNSETDMLLSRRKRSAEPNDAHLSADNIVKRHKLVFQLADIPSNEHLIAASIRIRYEAKVYSENYSIPTVSSSFCSNITNNDKMRSTSFYWPLSLWLHSDQNNSSNMDIQTAAIFEPDDLQCKTQSTKNSSLINLPNGWFHIPLNQPVLHLIEKINQQTYGDKQIVIQIRSVIQKGSPMLGDLNYIIDNNSDEQLDYLRVNNVYQNRQNSFSSSKWLHNAPHLFTYHRDPNLAEYIKRKARSADYSNGEHTLQTDEFNHINVKPETQNVNNKKIARRYKRLQRLLNTRLSQQKSDKGTGKSGQHDEKTYAKTRSRRRAQYRQHHNRPRQDHYYYTDIDSVNEHEDISSNLQMTSNSYEDNRKTDRYKQKHYQYDTGRSYHSNILQTSNHHYLDTTCQRRELIINFDAVGWAGWVIAPQAYNARYCLGQCPFPLSTHYNTTNHAVLLQLVHLLDVARIPGPCCVPHQLSSQSLLYHSQNGDVVLRVYEDMVVESCACR</sequence>
<dbReference type="InterPro" id="IPR001839">
    <property type="entry name" value="TGF-b_C"/>
</dbReference>
<reference evidence="12" key="2">
    <citation type="submission" date="2023-11" db="UniProtKB">
        <authorList>
            <consortium name="WormBaseParasite"/>
        </authorList>
    </citation>
    <scope>IDENTIFICATION</scope>
</reference>
<keyword evidence="4" id="KW-0732">Signal</keyword>
<protein>
    <recommendedName>
        <fullName evidence="10">TGF-beta family profile domain-containing protein</fullName>
    </recommendedName>
</protein>
<evidence type="ECO:0000259" key="10">
    <source>
        <dbReference type="PROSITE" id="PS51362"/>
    </source>
</evidence>
<dbReference type="Pfam" id="PF00019">
    <property type="entry name" value="TGF_beta"/>
    <property type="match status" value="1"/>
</dbReference>
<evidence type="ECO:0000256" key="8">
    <source>
        <dbReference type="RuleBase" id="RU000354"/>
    </source>
</evidence>
<dbReference type="InterPro" id="IPR029034">
    <property type="entry name" value="Cystine-knot_cytokine"/>
</dbReference>
<dbReference type="FunFam" id="2.10.90.10:FF:000001">
    <property type="entry name" value="Bone morphogenetic protein 4"/>
    <property type="match status" value="1"/>
</dbReference>
<dbReference type="GO" id="GO:0008083">
    <property type="term" value="F:growth factor activity"/>
    <property type="evidence" value="ECO:0007669"/>
    <property type="project" value="UniProtKB-KW"/>
</dbReference>
<evidence type="ECO:0000256" key="5">
    <source>
        <dbReference type="ARBA" id="ARBA00023030"/>
    </source>
</evidence>
<dbReference type="AlphaFoldDB" id="A0AA85JI72"/>
<dbReference type="PANTHER" id="PTHR11848:SF263">
    <property type="entry name" value="PROTEIN DECAPENTAPLEGIC"/>
    <property type="match status" value="1"/>
</dbReference>
<evidence type="ECO:0000313" key="11">
    <source>
        <dbReference type="Proteomes" id="UP000050795"/>
    </source>
</evidence>
<evidence type="ECO:0000256" key="3">
    <source>
        <dbReference type="ARBA" id="ARBA00022525"/>
    </source>
</evidence>
<dbReference type="SUPFAM" id="SSF57501">
    <property type="entry name" value="Cystine-knot cytokines"/>
    <property type="match status" value="1"/>
</dbReference>
<name>A0AA85JI72_TRIRE</name>
<dbReference type="SMART" id="SM00204">
    <property type="entry name" value="TGFB"/>
    <property type="match status" value="1"/>
</dbReference>
<evidence type="ECO:0000256" key="7">
    <source>
        <dbReference type="ARBA" id="ARBA00023180"/>
    </source>
</evidence>
<dbReference type="InterPro" id="IPR015615">
    <property type="entry name" value="TGF-beta-rel"/>
</dbReference>
<evidence type="ECO:0000256" key="9">
    <source>
        <dbReference type="SAM" id="MobiDB-lite"/>
    </source>
</evidence>
<dbReference type="PANTHER" id="PTHR11848">
    <property type="entry name" value="TGF-BETA FAMILY"/>
    <property type="match status" value="1"/>
</dbReference>
<dbReference type="GO" id="GO:0005125">
    <property type="term" value="F:cytokine activity"/>
    <property type="evidence" value="ECO:0007669"/>
    <property type="project" value="TreeGrafter"/>
</dbReference>
<organism evidence="11 12">
    <name type="scientific">Trichobilharzia regenti</name>
    <name type="common">Nasal bird schistosome</name>
    <dbReference type="NCBI Taxonomy" id="157069"/>
    <lineage>
        <taxon>Eukaryota</taxon>
        <taxon>Metazoa</taxon>
        <taxon>Spiralia</taxon>
        <taxon>Lophotrochozoa</taxon>
        <taxon>Platyhelminthes</taxon>
        <taxon>Trematoda</taxon>
        <taxon>Digenea</taxon>
        <taxon>Strigeidida</taxon>
        <taxon>Schistosomatoidea</taxon>
        <taxon>Schistosomatidae</taxon>
        <taxon>Trichobilharzia</taxon>
    </lineage>
</organism>
<dbReference type="WBParaSite" id="TREG1_20920.1">
    <property type="protein sequence ID" value="TREG1_20920.1"/>
    <property type="gene ID" value="TREG1_20920"/>
</dbReference>
<evidence type="ECO:0000256" key="1">
    <source>
        <dbReference type="ARBA" id="ARBA00004613"/>
    </source>
</evidence>
<dbReference type="GO" id="GO:0005615">
    <property type="term" value="C:extracellular space"/>
    <property type="evidence" value="ECO:0007669"/>
    <property type="project" value="TreeGrafter"/>
</dbReference>
<feature type="region of interest" description="Disordered" evidence="9">
    <location>
        <begin position="694"/>
        <end position="742"/>
    </location>
</feature>
<evidence type="ECO:0000256" key="2">
    <source>
        <dbReference type="ARBA" id="ARBA00006656"/>
    </source>
</evidence>
<proteinExistence type="inferred from homology"/>
<evidence type="ECO:0000256" key="4">
    <source>
        <dbReference type="ARBA" id="ARBA00022729"/>
    </source>
</evidence>
<keyword evidence="5 8" id="KW-0339">Growth factor</keyword>
<comment type="similarity">
    <text evidence="2 8">Belongs to the TGF-beta family.</text>
</comment>
<feature type="compositionally biased region" description="Basic residues" evidence="9">
    <location>
        <begin position="718"/>
        <end position="734"/>
    </location>
</feature>
<dbReference type="PROSITE" id="PS00250">
    <property type="entry name" value="TGF_BETA_1"/>
    <property type="match status" value="1"/>
</dbReference>
<keyword evidence="7" id="KW-0325">Glycoprotein</keyword>